<evidence type="ECO:0000259" key="5">
    <source>
        <dbReference type="Pfam" id="PF04542"/>
    </source>
</evidence>
<comment type="caution">
    <text evidence="7">The sequence shown here is derived from an EMBL/GenBank/DDBJ whole genome shotgun (WGS) entry which is preliminary data.</text>
</comment>
<feature type="domain" description="RNA polymerase sigma factor 70 region 4 type 2" evidence="6">
    <location>
        <begin position="126"/>
        <end position="177"/>
    </location>
</feature>
<dbReference type="PANTHER" id="PTHR43133">
    <property type="entry name" value="RNA POLYMERASE ECF-TYPE SIGMA FACTO"/>
    <property type="match status" value="1"/>
</dbReference>
<dbReference type="GO" id="GO:0016987">
    <property type="term" value="F:sigma factor activity"/>
    <property type="evidence" value="ECO:0007669"/>
    <property type="project" value="UniProtKB-KW"/>
</dbReference>
<dbReference type="InterPro" id="IPR036388">
    <property type="entry name" value="WH-like_DNA-bd_sf"/>
</dbReference>
<keyword evidence="4" id="KW-0804">Transcription</keyword>
<reference evidence="7 8" key="1">
    <citation type="journal article" date="2012" name="J. Bacteriol.">
        <title>Genome Sequence of the Halotolerant Bacterium Imtechella halotolerans K1T.</title>
        <authorList>
            <person name="Kumar S."/>
            <person name="Vikram S."/>
            <person name="Subramanian S."/>
            <person name="Raghava G.P."/>
            <person name="Pinnaka A.K."/>
        </authorList>
    </citation>
    <scope>NUCLEOTIDE SEQUENCE [LARGE SCALE GENOMIC DNA]</scope>
    <source>
        <strain evidence="7 8">K1</strain>
    </source>
</reference>
<dbReference type="SUPFAM" id="SSF88946">
    <property type="entry name" value="Sigma2 domain of RNA polymerase sigma factors"/>
    <property type="match status" value="1"/>
</dbReference>
<evidence type="ECO:0000256" key="2">
    <source>
        <dbReference type="ARBA" id="ARBA00023015"/>
    </source>
</evidence>
<evidence type="ECO:0000256" key="3">
    <source>
        <dbReference type="ARBA" id="ARBA00023082"/>
    </source>
</evidence>
<dbReference type="AlphaFoldDB" id="I0WKK4"/>
<evidence type="ECO:0000313" key="8">
    <source>
        <dbReference type="Proteomes" id="UP000005938"/>
    </source>
</evidence>
<dbReference type="SUPFAM" id="SSF88659">
    <property type="entry name" value="Sigma3 and sigma4 domains of RNA polymerase sigma factors"/>
    <property type="match status" value="1"/>
</dbReference>
<evidence type="ECO:0000256" key="4">
    <source>
        <dbReference type="ARBA" id="ARBA00023163"/>
    </source>
</evidence>
<dbReference type="Gene3D" id="1.10.10.10">
    <property type="entry name" value="Winged helix-like DNA-binding domain superfamily/Winged helix DNA-binding domain"/>
    <property type="match status" value="1"/>
</dbReference>
<feature type="domain" description="RNA polymerase sigma-70 region 2" evidence="5">
    <location>
        <begin position="32"/>
        <end position="98"/>
    </location>
</feature>
<comment type="similarity">
    <text evidence="1">Belongs to the sigma-70 factor family. ECF subfamily.</text>
</comment>
<gene>
    <name evidence="7" type="ORF">W5A_02815</name>
</gene>
<dbReference type="InterPro" id="IPR039425">
    <property type="entry name" value="RNA_pol_sigma-70-like"/>
</dbReference>
<dbReference type="eggNOG" id="COG1595">
    <property type="taxonomic scope" value="Bacteria"/>
</dbReference>
<name>I0WKK4_9FLAO</name>
<dbReference type="RefSeq" id="WP_008237178.1">
    <property type="nucleotide sequence ID" value="NZ_AJJU01000002.1"/>
</dbReference>
<sequence>MKNFLKVITLHIDENKLIRNAIRGHRESQQKLFQSYSPKMLSVCRYYIKDIHYAEDVMVGAFFKVFKHLEYYKGEGSFEGWIRKITIRECLTFLRDRKQFIFLEDNSYESTNELSEEMSIELEVEDIQTLIDSLPLGYKTVFLMYAIEGYSHKEIAAYLKITESTSKSQLFKARRLLQEQINNLKIKDNENKSFG</sequence>
<dbReference type="GO" id="GO:0003677">
    <property type="term" value="F:DNA binding"/>
    <property type="evidence" value="ECO:0007669"/>
    <property type="project" value="InterPro"/>
</dbReference>
<protein>
    <submittedName>
        <fullName evidence="7">RNA polymerase ECF-type sigma factor</fullName>
    </submittedName>
</protein>
<dbReference type="Gene3D" id="1.10.1740.10">
    <property type="match status" value="1"/>
</dbReference>
<dbReference type="InterPro" id="IPR007627">
    <property type="entry name" value="RNA_pol_sigma70_r2"/>
</dbReference>
<evidence type="ECO:0000259" key="6">
    <source>
        <dbReference type="Pfam" id="PF08281"/>
    </source>
</evidence>
<keyword evidence="3" id="KW-0731">Sigma factor</keyword>
<dbReference type="Proteomes" id="UP000005938">
    <property type="component" value="Unassembled WGS sequence"/>
</dbReference>
<keyword evidence="8" id="KW-1185">Reference proteome</keyword>
<dbReference type="EMBL" id="AJJU01000002">
    <property type="protein sequence ID" value="EID76920.1"/>
    <property type="molecule type" value="Genomic_DNA"/>
</dbReference>
<dbReference type="InterPro" id="IPR013249">
    <property type="entry name" value="RNA_pol_sigma70_r4_t2"/>
</dbReference>
<dbReference type="Pfam" id="PF08281">
    <property type="entry name" value="Sigma70_r4_2"/>
    <property type="match status" value="1"/>
</dbReference>
<dbReference type="PANTHER" id="PTHR43133:SF46">
    <property type="entry name" value="RNA POLYMERASE SIGMA-70 FACTOR ECF SUBFAMILY"/>
    <property type="match status" value="1"/>
</dbReference>
<proteinExistence type="inferred from homology"/>
<dbReference type="InterPro" id="IPR013324">
    <property type="entry name" value="RNA_pol_sigma_r3/r4-like"/>
</dbReference>
<dbReference type="InterPro" id="IPR013325">
    <property type="entry name" value="RNA_pol_sigma_r2"/>
</dbReference>
<dbReference type="CDD" id="cd06171">
    <property type="entry name" value="Sigma70_r4"/>
    <property type="match status" value="1"/>
</dbReference>
<dbReference type="STRING" id="946077.W5A_02815"/>
<dbReference type="PATRIC" id="fig|946077.3.peg.572"/>
<dbReference type="Pfam" id="PF04542">
    <property type="entry name" value="Sigma70_r2"/>
    <property type="match status" value="1"/>
</dbReference>
<dbReference type="GO" id="GO:0006352">
    <property type="term" value="P:DNA-templated transcription initiation"/>
    <property type="evidence" value="ECO:0007669"/>
    <property type="project" value="InterPro"/>
</dbReference>
<evidence type="ECO:0000256" key="1">
    <source>
        <dbReference type="ARBA" id="ARBA00010641"/>
    </source>
</evidence>
<organism evidence="7 8">
    <name type="scientific">Imtechella halotolerans K1</name>
    <dbReference type="NCBI Taxonomy" id="946077"/>
    <lineage>
        <taxon>Bacteria</taxon>
        <taxon>Pseudomonadati</taxon>
        <taxon>Bacteroidota</taxon>
        <taxon>Flavobacteriia</taxon>
        <taxon>Flavobacteriales</taxon>
        <taxon>Flavobacteriaceae</taxon>
        <taxon>Imtechella</taxon>
    </lineage>
</organism>
<evidence type="ECO:0000313" key="7">
    <source>
        <dbReference type="EMBL" id="EID76920.1"/>
    </source>
</evidence>
<dbReference type="NCBIfam" id="TIGR02937">
    <property type="entry name" value="sigma70-ECF"/>
    <property type="match status" value="1"/>
</dbReference>
<dbReference type="InterPro" id="IPR014284">
    <property type="entry name" value="RNA_pol_sigma-70_dom"/>
</dbReference>
<keyword evidence="2" id="KW-0805">Transcription regulation</keyword>
<accession>I0WKK4</accession>